<dbReference type="PROSITE" id="PS00028">
    <property type="entry name" value="ZINC_FINGER_C2H2_1"/>
    <property type="match status" value="1"/>
</dbReference>
<keyword evidence="3" id="KW-1185">Reference proteome</keyword>
<accession>A0ABD5NS75</accession>
<dbReference type="InterPro" id="IPR013087">
    <property type="entry name" value="Znf_C2H2_type"/>
</dbReference>
<feature type="domain" description="C2H2-type" evidence="1">
    <location>
        <begin position="9"/>
        <end position="30"/>
    </location>
</feature>
<comment type="caution">
    <text evidence="2">The sequence shown here is derived from an EMBL/GenBank/DDBJ whole genome shotgun (WGS) entry which is preliminary data.</text>
</comment>
<evidence type="ECO:0000259" key="1">
    <source>
        <dbReference type="PROSITE" id="PS00028"/>
    </source>
</evidence>
<reference evidence="2 3" key="1">
    <citation type="journal article" date="2019" name="Int. J. Syst. Evol. Microbiol.">
        <title>The Global Catalogue of Microorganisms (GCM) 10K type strain sequencing project: providing services to taxonomists for standard genome sequencing and annotation.</title>
        <authorList>
            <consortium name="The Broad Institute Genomics Platform"/>
            <consortium name="The Broad Institute Genome Sequencing Center for Infectious Disease"/>
            <person name="Wu L."/>
            <person name="Ma J."/>
        </authorList>
    </citation>
    <scope>NUCLEOTIDE SEQUENCE [LARGE SCALE GENOMIC DNA]</scope>
    <source>
        <strain evidence="2 3">IBRC-M 10256</strain>
    </source>
</reference>
<organism evidence="2 3">
    <name type="scientific">Halovivax cerinus</name>
    <dbReference type="NCBI Taxonomy" id="1487865"/>
    <lineage>
        <taxon>Archaea</taxon>
        <taxon>Methanobacteriati</taxon>
        <taxon>Methanobacteriota</taxon>
        <taxon>Stenosarchaea group</taxon>
        <taxon>Halobacteria</taxon>
        <taxon>Halobacteriales</taxon>
        <taxon>Natrialbaceae</taxon>
        <taxon>Halovivax</taxon>
    </lineage>
</organism>
<name>A0ABD5NS75_9EURY</name>
<proteinExistence type="predicted"/>
<protein>
    <recommendedName>
        <fullName evidence="1">C2H2-type domain-containing protein</fullName>
    </recommendedName>
</protein>
<dbReference type="GeneID" id="73902338"/>
<dbReference type="RefSeq" id="WP_256533224.1">
    <property type="nucleotide sequence ID" value="NZ_CP101824.1"/>
</dbReference>
<dbReference type="EMBL" id="JBHSAQ010000013">
    <property type="protein sequence ID" value="MFC3959712.1"/>
    <property type="molecule type" value="Genomic_DNA"/>
</dbReference>
<dbReference type="Proteomes" id="UP001595846">
    <property type="component" value="Unassembled WGS sequence"/>
</dbReference>
<evidence type="ECO:0000313" key="2">
    <source>
        <dbReference type="EMBL" id="MFC3959712.1"/>
    </source>
</evidence>
<gene>
    <name evidence="2" type="ORF">ACFOUR_15225</name>
</gene>
<dbReference type="AlphaFoldDB" id="A0ABD5NS75"/>
<evidence type="ECO:0000313" key="3">
    <source>
        <dbReference type="Proteomes" id="UP001595846"/>
    </source>
</evidence>
<sequence length="68" mass="7558">MAFEPAVDCPVCETTLAPDRTLEDHLCRNHTQEELARLLVRKHDSAGGRIRTPALANAGPNAREHDLR</sequence>